<feature type="region of interest" description="Disordered" evidence="1">
    <location>
        <begin position="295"/>
        <end position="326"/>
    </location>
</feature>
<organism evidence="2">
    <name type="scientific">Herminiimonas arsenicoxydans</name>
    <dbReference type="NCBI Taxonomy" id="204773"/>
    <lineage>
        <taxon>Bacteria</taxon>
        <taxon>Pseudomonadati</taxon>
        <taxon>Pseudomonadota</taxon>
        <taxon>Betaproteobacteria</taxon>
        <taxon>Burkholderiales</taxon>
        <taxon>Oxalobacteraceae</taxon>
        <taxon>Herminiimonas</taxon>
    </lineage>
</organism>
<reference evidence="3" key="3">
    <citation type="submission" date="2007-03" db="EMBL/GenBank/DDBJ databases">
        <authorList>
            <person name="Genoscope"/>
        </authorList>
    </citation>
    <scope>NUCLEOTIDE SEQUENCE</scope>
</reference>
<dbReference type="EMBL" id="AY728026">
    <property type="protein sequence ID" value="AAV68355.1"/>
    <property type="molecule type" value="Genomic_DNA"/>
</dbReference>
<name>Q5QCQ8_HERAR</name>
<reference evidence="2" key="1">
    <citation type="journal article" date="2006" name="Biochimie">
        <title>Identification of genes and proteins involved in the pleiotropic response to arsenic stress in Caenibacter arsenoxydans, a metalloresistant beta-proteobacterium with an unsequenced genome.</title>
        <authorList>
            <person name="Carapito C."/>
            <person name="Muller D."/>
            <person name="Turlin E."/>
            <person name="Koechler S."/>
            <person name="Danchin A."/>
            <person name="Van Dorsselaer A."/>
            <person name="Leize-Wagner E."/>
            <person name="Bertin P.N."/>
            <person name="Lett M.C."/>
        </authorList>
    </citation>
    <scope>NUCLEOTIDE SEQUENCE</scope>
    <source>
        <strain evidence="2">ULPAs1</strain>
    </source>
</reference>
<reference evidence="3 4" key="2">
    <citation type="journal article" date="2007" name="PLoS Genet.">
        <title>A tale of two oxidation states: bacterial colonization of arsenic-rich environments.</title>
        <authorList>
            <person name="Muller D."/>
            <person name="Medigue C."/>
            <person name="Koechler S."/>
            <person name="Barbe V."/>
            <person name="Barakat M."/>
            <person name="Talla E."/>
            <person name="Bonnefoy V."/>
            <person name="Krin E."/>
            <person name="Arsene-Ploetze F."/>
            <person name="Carapito C."/>
            <person name="Chandler M."/>
            <person name="Cournoyer B."/>
            <person name="Cruveiller S."/>
            <person name="Dossat C."/>
            <person name="Duval S."/>
            <person name="Heymann M."/>
            <person name="Leize E."/>
            <person name="Lieutaud A."/>
            <person name="Lievremont D."/>
            <person name="Makita Y."/>
            <person name="Mangenot S."/>
            <person name="Nitschke W."/>
            <person name="Ortet P."/>
            <person name="Perdrial N."/>
            <person name="Schoepp B."/>
            <person name="Siguier N."/>
            <person name="Simeonova D.D."/>
            <person name="Rouy Z."/>
            <person name="Segurens B."/>
            <person name="Turlin E."/>
            <person name="Vallenet D."/>
            <person name="Van Dorsselaer A."/>
            <person name="Weiss S."/>
            <person name="Weissenbach J."/>
            <person name="Lett M.C."/>
            <person name="Danchin A."/>
            <person name="Bertin P.N."/>
        </authorList>
    </citation>
    <scope>NUCLEOTIDE SEQUENCE [LARGE SCALE GENOMIC DNA]</scope>
    <source>
        <strain evidence="4">ULPAs1</strain>
    </source>
</reference>
<evidence type="ECO:0000256" key="1">
    <source>
        <dbReference type="SAM" id="MobiDB-lite"/>
    </source>
</evidence>
<dbReference type="Pfam" id="PF07793">
    <property type="entry name" value="DUF1631"/>
    <property type="match status" value="1"/>
</dbReference>
<protein>
    <recommendedName>
        <fullName evidence="5">Thymidine phosphorylase</fullName>
    </recommendedName>
</protein>
<evidence type="ECO:0000313" key="4">
    <source>
        <dbReference type="Proteomes" id="UP000006697"/>
    </source>
</evidence>
<gene>
    <name evidence="3" type="ordered locus">HEAR1696</name>
</gene>
<dbReference type="EMBL" id="CU207211">
    <property type="protein sequence ID" value="CAL61853.1"/>
    <property type="molecule type" value="Genomic_DNA"/>
</dbReference>
<keyword evidence="4" id="KW-1185">Reference proteome</keyword>
<dbReference type="OrthoDB" id="8571923at2"/>
<dbReference type="STRING" id="204773.HEAR1696"/>
<evidence type="ECO:0000313" key="2">
    <source>
        <dbReference type="EMBL" id="AAV68355.1"/>
    </source>
</evidence>
<dbReference type="InterPro" id="IPR012434">
    <property type="entry name" value="DUF1631"/>
</dbReference>
<dbReference type="KEGG" id="har:HEAR1696"/>
<dbReference type="HOGENOM" id="CLU_358946_0_0_4"/>
<accession>Q5QCQ8</accession>
<sequence length="780" mass="87485">MRAIKPVIQLAKERALFRFSALAIRMLQDATTSVAQQAHTATTVHEQKTFSAAREWLATQGPVFLKRLYASYCGYVERGMQTMYRDLRQGLQDVSADTWALIDDETIVRQIEVERRVLRLRDADQLSLGRLNLMIAQLHDEHDVRERENPFRPYLMARALHDVLCEMSSTSDLCALLFDHLSGALATQLPDYFAAIREVFESNGVHARLLARPSSMSRRDREMLEGLPGFSNTVIVQGANNYSDDPSASPSMERVLSLLQQRSADAPNVLRTPQQDNQASLQDFVWKIFNQAAPDRAPSNTRSADGQPNIYRQGAEDESSKPHPLTSQLHRLQQEVLNSTAAQGDAIHLLDLHSELETERLSEMERVSMDLVAILFDYIGRDSSIPAAFRGVIVRLQVPFLRATMQAPHILELAEHPLRKLLNRMASLAMALDAQSSPGSEIRLEMMRAVDKILSDFKSDMTIFSDALAPLDAAVAQILREADADLARAIDALEEAEKDPQRQDVLVIETVNALRERLLTVQTDQRAVDFLIKIWARVLVHVDEDDSIDKQPYRDAIAELIWSVQQHDVTERSVLMKLLPRLIKQLKSGMKLIALSENATRQAIDDLIAMHAHVLGMIQAVPLKASTSMESLRQHFSGLRIGGAPAENVAIHAPTVPHIRLQAMLQKFDVTAHLHLDSDIGTLLNSDVSWLGGMQLGTAVEWWADKAYEPARLMWVNQQQSFYVFQAASEQTPRLLIYSSISLIKGLREGSIGMIEYAPLFERAIQSLLSTDSVQQQLTA</sequence>
<dbReference type="eggNOG" id="COG3170">
    <property type="taxonomic scope" value="Bacteria"/>
</dbReference>
<dbReference type="AlphaFoldDB" id="Q5QCQ8"/>
<evidence type="ECO:0008006" key="5">
    <source>
        <dbReference type="Google" id="ProtNLM"/>
    </source>
</evidence>
<dbReference type="Proteomes" id="UP000006697">
    <property type="component" value="Chromosome"/>
</dbReference>
<evidence type="ECO:0000313" key="3">
    <source>
        <dbReference type="EMBL" id="CAL61853.1"/>
    </source>
</evidence>
<proteinExistence type="predicted"/>